<name>E3ME80_CAERE</name>
<dbReference type="HOGENOM" id="CLU_486837_0_0_1"/>
<feature type="domain" description="CCDC93 N-terminal" evidence="2">
    <location>
        <begin position="23"/>
        <end position="125"/>
    </location>
</feature>
<gene>
    <name evidence="3" type="ORF">CRE_22450</name>
</gene>
<evidence type="ECO:0000313" key="4">
    <source>
        <dbReference type="Proteomes" id="UP000008281"/>
    </source>
</evidence>
<feature type="coiled-coil region" evidence="1">
    <location>
        <begin position="515"/>
        <end position="542"/>
    </location>
</feature>
<evidence type="ECO:0000256" key="1">
    <source>
        <dbReference type="SAM" id="Coils"/>
    </source>
</evidence>
<dbReference type="InParanoid" id="E3ME80"/>
<evidence type="ECO:0000259" key="2">
    <source>
        <dbReference type="Pfam" id="PF21673"/>
    </source>
</evidence>
<accession>E3ME80</accession>
<dbReference type="OrthoDB" id="16092at2759"/>
<dbReference type="Pfam" id="PF21673">
    <property type="entry name" value="CCDC93_N"/>
    <property type="match status" value="1"/>
</dbReference>
<dbReference type="STRING" id="31234.E3ME80"/>
<dbReference type="FunCoup" id="E3ME80">
    <property type="interactions" value="25"/>
</dbReference>
<protein>
    <recommendedName>
        <fullName evidence="2">CCDC93 N-terminal domain-containing protein</fullName>
    </recommendedName>
</protein>
<dbReference type="Proteomes" id="UP000008281">
    <property type="component" value="Unassembled WGS sequence"/>
</dbReference>
<organism evidence="4">
    <name type="scientific">Caenorhabditis remanei</name>
    <name type="common">Caenorhabditis vulgaris</name>
    <dbReference type="NCBI Taxonomy" id="31234"/>
    <lineage>
        <taxon>Eukaryota</taxon>
        <taxon>Metazoa</taxon>
        <taxon>Ecdysozoa</taxon>
        <taxon>Nematoda</taxon>
        <taxon>Chromadorea</taxon>
        <taxon>Rhabditida</taxon>
        <taxon>Rhabditina</taxon>
        <taxon>Rhabditomorpha</taxon>
        <taxon>Rhabditoidea</taxon>
        <taxon>Rhabditidae</taxon>
        <taxon>Peloderinae</taxon>
        <taxon>Caenorhabditis</taxon>
    </lineage>
</organism>
<sequence>MASLTTAPPENSTNAQTDEITDEQLVFEKLILRGCFAPSVENVTSYHLIVCGLMRVLQGYCEHLTAETLQFEEVPDHDVQGKRKQCQVLLTALKDVKCPFNIKLPDLLEANIPVMKPVIEWVLRKGLLLECEDNVGKKQHANYFFKTFESEAEATTEYLKRFNEDKDEHENCMPSYDMFCDKIVQNKLGGTQTLGVYLLFNKIGCVNLLLNAKPEEGAGEVIVVFNNFKNQIFCFQSPPTPQVTLDDKKISVPTVEEIQAKDKGEILKYRNKLAERIEELDIDGIINSLEARLKKEAQAYFLTRKELIFIEGHVNTAEKNRPDKIDNQVASKMTENILALTNLIRVFKKGIDEDTKSAQSMVTRFKPKLNKKGKEIRDPKTYELYTKYQNFATLFQKVSFILKNFIYLHFQIATDSDSLIGRLADQATEMWKVKQLDKEVENMEDPPELTSQDYFVPIDGSIADDIIRINYNIHNAVKEYSISPPSIKGAKDYYQAFVSYVIDSMSKMSEIYWKAELMQHNRFEEKKQVEELRQKMRTIIREEVKSDILTELLNIVTLTMHTVDDDYDKLKKESYKLRGQVLELLNASDAEKKKNNKKK</sequence>
<proteinExistence type="predicted"/>
<dbReference type="GO" id="GO:0006893">
    <property type="term" value="P:Golgi to plasma membrane transport"/>
    <property type="evidence" value="ECO:0007669"/>
    <property type="project" value="TreeGrafter"/>
</dbReference>
<dbReference type="EMBL" id="DS268438">
    <property type="protein sequence ID" value="EFO99522.1"/>
    <property type="molecule type" value="Genomic_DNA"/>
</dbReference>
<reference evidence="3" key="1">
    <citation type="submission" date="2007-07" db="EMBL/GenBank/DDBJ databases">
        <title>PCAP assembly of the Caenorhabditis remanei genome.</title>
        <authorList>
            <consortium name="The Caenorhabditis remanei Sequencing Consortium"/>
            <person name="Wilson R.K."/>
        </authorList>
    </citation>
    <scope>NUCLEOTIDE SEQUENCE [LARGE SCALE GENOMIC DNA]</scope>
    <source>
        <strain evidence="3">PB4641</strain>
    </source>
</reference>
<evidence type="ECO:0000313" key="3">
    <source>
        <dbReference type="EMBL" id="EFO99522.1"/>
    </source>
</evidence>
<dbReference type="PANTHER" id="PTHR16441">
    <property type="entry name" value="FIDIPIDINE"/>
    <property type="match status" value="1"/>
</dbReference>
<dbReference type="InterPro" id="IPR048747">
    <property type="entry name" value="CCDC93_N"/>
</dbReference>
<keyword evidence="4" id="KW-1185">Reference proteome</keyword>
<dbReference type="OMA" id="QTHEYEM"/>
<dbReference type="InterPro" id="IPR039116">
    <property type="entry name" value="CCDC93"/>
</dbReference>
<dbReference type="eggNOG" id="KOG2701">
    <property type="taxonomic scope" value="Eukaryota"/>
</dbReference>
<keyword evidence="1" id="KW-0175">Coiled coil</keyword>
<dbReference type="PANTHER" id="PTHR16441:SF8">
    <property type="entry name" value="COILED-COIL DOMAIN-CONTAINING PROTEIN 93"/>
    <property type="match status" value="1"/>
</dbReference>
<dbReference type="AlphaFoldDB" id="E3ME80"/>